<keyword evidence="1" id="KW-0732">Signal</keyword>
<protein>
    <submittedName>
        <fullName evidence="3">Cobalamin biosynthesis protein CobW</fullName>
    </submittedName>
</protein>
<organism evidence="3 4">
    <name type="scientific">Winogradskya consettensis</name>
    <dbReference type="NCBI Taxonomy" id="113560"/>
    <lineage>
        <taxon>Bacteria</taxon>
        <taxon>Bacillati</taxon>
        <taxon>Actinomycetota</taxon>
        <taxon>Actinomycetes</taxon>
        <taxon>Micromonosporales</taxon>
        <taxon>Micromonosporaceae</taxon>
        <taxon>Winogradskya</taxon>
    </lineage>
</organism>
<feature type="domain" description="CobW C-terminal" evidence="2">
    <location>
        <begin position="240"/>
        <end position="356"/>
    </location>
</feature>
<evidence type="ECO:0000259" key="2">
    <source>
        <dbReference type="SMART" id="SM00833"/>
    </source>
</evidence>
<feature type="signal peptide" evidence="1">
    <location>
        <begin position="1"/>
        <end position="19"/>
    </location>
</feature>
<sequence>MTNAPRVTVLAGFSSAATAAVARALLVTDPSLVLLTHDLSAVREGVVRRTIRTATEVLETTETHLVHGCASCAVREDVLPALVRLSRERPDSDIILALPPAIEPELIRAAAVHFDSFVTVVEAGTFLDDLTTTDELTHRDLHAADNDHRGVADVLTRQLESADTIVVWGTPDRLHDALLHRLAPWAAQVRVGDTPAVNCTELAAQLLRSDRHNPAIPATPARALEGYPLGLHDPAGDHGVNAVLFEARRPFHPDRLHDALDDLTGLPVRGRGQLWIATRPATAISWESAGGGVLLGNLGHWLTALPRHRWSEASPMRRLAADLTWDPYYGDRRTVLSFIGLGLDAPALTALLNDCLLTDQELAEGMESWQTLADPFADVIPLVSSPTA</sequence>
<keyword evidence="4" id="KW-1185">Reference proteome</keyword>
<name>A0A919SY46_9ACTN</name>
<dbReference type="PANTHER" id="PTHR43603:SF1">
    <property type="entry name" value="ZINC-REGULATED GTPASE METALLOPROTEIN ACTIVATOR 1"/>
    <property type="match status" value="1"/>
</dbReference>
<dbReference type="PANTHER" id="PTHR43603">
    <property type="entry name" value="COBW DOMAIN-CONTAINING PROTEIN DDB_G0274527"/>
    <property type="match status" value="1"/>
</dbReference>
<dbReference type="Pfam" id="PF02492">
    <property type="entry name" value="cobW"/>
    <property type="match status" value="1"/>
</dbReference>
<dbReference type="Gene3D" id="3.40.50.300">
    <property type="entry name" value="P-loop containing nucleotide triphosphate hydrolases"/>
    <property type="match status" value="1"/>
</dbReference>
<evidence type="ECO:0000256" key="1">
    <source>
        <dbReference type="SAM" id="SignalP"/>
    </source>
</evidence>
<dbReference type="InterPro" id="IPR003495">
    <property type="entry name" value="CobW/HypB/UreG_nucleotide-bd"/>
</dbReference>
<feature type="chain" id="PRO_5039345655" evidence="1">
    <location>
        <begin position="20"/>
        <end position="388"/>
    </location>
</feature>
<dbReference type="InterPro" id="IPR051927">
    <property type="entry name" value="Zn_Chap_cDPG_Synth"/>
</dbReference>
<dbReference type="Proteomes" id="UP000680865">
    <property type="component" value="Unassembled WGS sequence"/>
</dbReference>
<dbReference type="RefSeq" id="WP_213000998.1">
    <property type="nucleotide sequence ID" value="NZ_BAAATW010000031.1"/>
</dbReference>
<dbReference type="AlphaFoldDB" id="A0A919SY46"/>
<reference evidence="3" key="1">
    <citation type="submission" date="2021-03" db="EMBL/GenBank/DDBJ databases">
        <title>Whole genome shotgun sequence of Actinoplanes consettensis NBRC 14913.</title>
        <authorList>
            <person name="Komaki H."/>
            <person name="Tamura T."/>
        </authorList>
    </citation>
    <scope>NUCLEOTIDE SEQUENCE</scope>
    <source>
        <strain evidence="3">NBRC 14913</strain>
    </source>
</reference>
<dbReference type="SUPFAM" id="SSF90002">
    <property type="entry name" value="Hypothetical protein YjiA, C-terminal domain"/>
    <property type="match status" value="1"/>
</dbReference>
<dbReference type="InterPro" id="IPR011629">
    <property type="entry name" value="CobW-like_C"/>
</dbReference>
<evidence type="ECO:0000313" key="4">
    <source>
        <dbReference type="Proteomes" id="UP000680865"/>
    </source>
</evidence>
<evidence type="ECO:0000313" key="3">
    <source>
        <dbReference type="EMBL" id="GIM79283.1"/>
    </source>
</evidence>
<comment type="caution">
    <text evidence="3">The sequence shown here is derived from an EMBL/GenBank/DDBJ whole genome shotgun (WGS) entry which is preliminary data.</text>
</comment>
<dbReference type="EMBL" id="BOQP01000037">
    <property type="protein sequence ID" value="GIM79283.1"/>
    <property type="molecule type" value="Genomic_DNA"/>
</dbReference>
<dbReference type="InterPro" id="IPR027417">
    <property type="entry name" value="P-loop_NTPase"/>
</dbReference>
<gene>
    <name evidence="3" type="ORF">Aco04nite_64700</name>
</gene>
<dbReference type="Pfam" id="PF07683">
    <property type="entry name" value="CobW_C"/>
    <property type="match status" value="1"/>
</dbReference>
<dbReference type="SMART" id="SM00833">
    <property type="entry name" value="CobW_C"/>
    <property type="match status" value="1"/>
</dbReference>
<accession>A0A919SY46</accession>
<proteinExistence type="predicted"/>